<evidence type="ECO:0000313" key="1">
    <source>
        <dbReference type="EMBL" id="KTB41547.1"/>
    </source>
</evidence>
<accession>A0A0W0FYV6</accession>
<comment type="caution">
    <text evidence="1">The sequence shown here is derived from an EMBL/GenBank/DDBJ whole genome shotgun (WGS) entry which is preliminary data.</text>
</comment>
<dbReference type="AlphaFoldDB" id="A0A0W0FYV6"/>
<sequence>MCAIATSQESPKKLIKNTSIRRQELAFDIKVYDDPVCEFTSKDENGIHCV</sequence>
<proteinExistence type="predicted"/>
<evidence type="ECO:0000313" key="2">
    <source>
        <dbReference type="Proteomes" id="UP000054988"/>
    </source>
</evidence>
<dbReference type="Proteomes" id="UP000054988">
    <property type="component" value="Unassembled WGS sequence"/>
</dbReference>
<protein>
    <submittedName>
        <fullName evidence="1">Uncharacterized protein</fullName>
    </submittedName>
</protein>
<organism evidence="1 2">
    <name type="scientific">Moniliophthora roreri</name>
    <name type="common">Frosty pod rot fungus</name>
    <name type="synonym">Monilia roreri</name>
    <dbReference type="NCBI Taxonomy" id="221103"/>
    <lineage>
        <taxon>Eukaryota</taxon>
        <taxon>Fungi</taxon>
        <taxon>Dikarya</taxon>
        <taxon>Basidiomycota</taxon>
        <taxon>Agaricomycotina</taxon>
        <taxon>Agaricomycetes</taxon>
        <taxon>Agaricomycetidae</taxon>
        <taxon>Agaricales</taxon>
        <taxon>Marasmiineae</taxon>
        <taxon>Marasmiaceae</taxon>
        <taxon>Moniliophthora</taxon>
    </lineage>
</organism>
<name>A0A0W0FYV6_MONRR</name>
<reference evidence="1 2" key="1">
    <citation type="submission" date="2015-12" db="EMBL/GenBank/DDBJ databases">
        <title>Draft genome sequence of Moniliophthora roreri, the causal agent of frosty pod rot of cacao.</title>
        <authorList>
            <person name="Aime M.C."/>
            <person name="Diaz-Valderrama J.R."/>
            <person name="Kijpornyongpan T."/>
            <person name="Phillips-Mora W."/>
        </authorList>
    </citation>
    <scope>NUCLEOTIDE SEQUENCE [LARGE SCALE GENOMIC DNA]</scope>
    <source>
        <strain evidence="1 2">MCA 2952</strain>
    </source>
</reference>
<dbReference type="EMBL" id="LATX01001443">
    <property type="protein sequence ID" value="KTB41547.1"/>
    <property type="molecule type" value="Genomic_DNA"/>
</dbReference>
<gene>
    <name evidence="1" type="ORF">WG66_5878</name>
</gene>